<proteinExistence type="predicted"/>
<feature type="domain" description="SET" evidence="3">
    <location>
        <begin position="102"/>
        <end position="218"/>
    </location>
</feature>
<reference evidence="4" key="1">
    <citation type="submission" date="2013-12" db="EMBL/GenBank/DDBJ databases">
        <title>The Genome Sequence of Aphanomyces astaci APO3.</title>
        <authorList>
            <consortium name="The Broad Institute Genomics Platform"/>
            <person name="Russ C."/>
            <person name="Tyler B."/>
            <person name="van West P."/>
            <person name="Dieguez-Uribeondo J."/>
            <person name="Young S.K."/>
            <person name="Zeng Q."/>
            <person name="Gargeya S."/>
            <person name="Fitzgerald M."/>
            <person name="Abouelleil A."/>
            <person name="Alvarado L."/>
            <person name="Chapman S.B."/>
            <person name="Gainer-Dewar J."/>
            <person name="Goldberg J."/>
            <person name="Griggs A."/>
            <person name="Gujja S."/>
            <person name="Hansen M."/>
            <person name="Howarth C."/>
            <person name="Imamovic A."/>
            <person name="Ireland A."/>
            <person name="Larimer J."/>
            <person name="McCowan C."/>
            <person name="Murphy C."/>
            <person name="Pearson M."/>
            <person name="Poon T.W."/>
            <person name="Priest M."/>
            <person name="Roberts A."/>
            <person name="Saif S."/>
            <person name="Shea T."/>
            <person name="Sykes S."/>
            <person name="Wortman J."/>
            <person name="Nusbaum C."/>
            <person name="Birren B."/>
        </authorList>
    </citation>
    <scope>NUCLEOTIDE SEQUENCE [LARGE SCALE GENOMIC DNA]</scope>
    <source>
        <strain evidence="4">APO3</strain>
    </source>
</reference>
<evidence type="ECO:0000256" key="1">
    <source>
        <dbReference type="PROSITE-ProRule" id="PRU00042"/>
    </source>
</evidence>
<dbReference type="OrthoDB" id="167120at2759"/>
<dbReference type="PROSITE" id="PS00028">
    <property type="entry name" value="ZINC_FINGER_C2H2_1"/>
    <property type="match status" value="1"/>
</dbReference>
<dbReference type="InterPro" id="IPR013087">
    <property type="entry name" value="Znf_C2H2_type"/>
</dbReference>
<sequence length="223" mass="24620">MNSKLVLKKSDGNFECPNCSSRYTNARSLRAHCKRKHGVTVTVFEKKTIVHKQEQAKARKARWTATKTAIRAMRAKPIKASKRDTFTFANARLRGAHEAVNPFVKIGESTIPGAGRGLLAAIDLLPGDICTAYDGTKVFVEQKDHAYACELGVTKRKSWLLGLNDPVAGSGLGTFVNRECRERSGCLKNCQLARLGNAICIKVTKPVPTGKELFTTYSRGYRF</sequence>
<dbReference type="RefSeq" id="XP_009841295.1">
    <property type="nucleotide sequence ID" value="XM_009842993.1"/>
</dbReference>
<accession>W4FRB6</accession>
<dbReference type="PROSITE" id="PS50157">
    <property type="entry name" value="ZINC_FINGER_C2H2_2"/>
    <property type="match status" value="1"/>
</dbReference>
<evidence type="ECO:0000259" key="2">
    <source>
        <dbReference type="PROSITE" id="PS50157"/>
    </source>
</evidence>
<gene>
    <name evidence="4" type="ORF">H257_15022</name>
</gene>
<evidence type="ECO:0000259" key="3">
    <source>
        <dbReference type="PROSITE" id="PS50280"/>
    </source>
</evidence>
<keyword evidence="1" id="KW-0479">Metal-binding</keyword>
<dbReference type="PROSITE" id="PS50280">
    <property type="entry name" value="SET"/>
    <property type="match status" value="1"/>
</dbReference>
<keyword evidence="1" id="KW-0862">Zinc</keyword>
<dbReference type="Gene3D" id="2.170.270.10">
    <property type="entry name" value="SET domain"/>
    <property type="match status" value="1"/>
</dbReference>
<name>W4FRB6_APHAT</name>
<dbReference type="GO" id="GO:0008270">
    <property type="term" value="F:zinc ion binding"/>
    <property type="evidence" value="ECO:0007669"/>
    <property type="project" value="UniProtKB-KW"/>
</dbReference>
<dbReference type="AlphaFoldDB" id="W4FRB6"/>
<dbReference type="VEuPathDB" id="FungiDB:H257_15022"/>
<protein>
    <recommendedName>
        <fullName evidence="5">SET domain-containing protein</fullName>
    </recommendedName>
</protein>
<dbReference type="InterPro" id="IPR001214">
    <property type="entry name" value="SET_dom"/>
</dbReference>
<keyword evidence="1" id="KW-0863">Zinc-finger</keyword>
<dbReference type="GeneID" id="20817018"/>
<dbReference type="InterPro" id="IPR046341">
    <property type="entry name" value="SET_dom_sf"/>
</dbReference>
<dbReference type="EMBL" id="KI913178">
    <property type="protein sequence ID" value="ETV69193.1"/>
    <property type="molecule type" value="Genomic_DNA"/>
</dbReference>
<evidence type="ECO:0000313" key="4">
    <source>
        <dbReference type="EMBL" id="ETV69193.1"/>
    </source>
</evidence>
<feature type="domain" description="C2H2-type" evidence="2">
    <location>
        <begin position="14"/>
        <end position="37"/>
    </location>
</feature>
<dbReference type="SUPFAM" id="SSF82199">
    <property type="entry name" value="SET domain"/>
    <property type="match status" value="1"/>
</dbReference>
<organism evidence="4">
    <name type="scientific">Aphanomyces astaci</name>
    <name type="common">Crayfish plague agent</name>
    <dbReference type="NCBI Taxonomy" id="112090"/>
    <lineage>
        <taxon>Eukaryota</taxon>
        <taxon>Sar</taxon>
        <taxon>Stramenopiles</taxon>
        <taxon>Oomycota</taxon>
        <taxon>Saprolegniomycetes</taxon>
        <taxon>Saprolegniales</taxon>
        <taxon>Verrucalvaceae</taxon>
        <taxon>Aphanomyces</taxon>
    </lineage>
</organism>
<evidence type="ECO:0008006" key="5">
    <source>
        <dbReference type="Google" id="ProtNLM"/>
    </source>
</evidence>